<proteinExistence type="predicted"/>
<evidence type="ECO:0000313" key="1">
    <source>
        <dbReference type="EMBL" id="KAF8769895.1"/>
    </source>
</evidence>
<accession>A0A8T0ECU4</accession>
<protein>
    <submittedName>
        <fullName evidence="1">Uncharacterized protein</fullName>
    </submittedName>
</protein>
<sequence length="92" mass="10531">MFLQVCASEASKNIRTCKSCVFTHRFQQENSLVAQNVGDRLILHCHEGTRICQLLLSKCSIPRHTHLPKASLNDRNPILDQNHQENSYQIVC</sequence>
<reference evidence="1" key="2">
    <citation type="submission" date="2020-06" db="EMBL/GenBank/DDBJ databases">
        <authorList>
            <person name="Sheffer M."/>
        </authorList>
    </citation>
    <scope>NUCLEOTIDE SEQUENCE</scope>
</reference>
<reference evidence="1" key="1">
    <citation type="journal article" date="2020" name="bioRxiv">
        <title>Chromosome-level reference genome of the European wasp spider Argiope bruennichi: a resource for studies on range expansion and evolutionary adaptation.</title>
        <authorList>
            <person name="Sheffer M.M."/>
            <person name="Hoppe A."/>
            <person name="Krehenwinkel H."/>
            <person name="Uhl G."/>
            <person name="Kuss A.W."/>
            <person name="Jensen L."/>
            <person name="Jensen C."/>
            <person name="Gillespie R.G."/>
            <person name="Hoff K.J."/>
            <person name="Prost S."/>
        </authorList>
    </citation>
    <scope>NUCLEOTIDE SEQUENCE</scope>
</reference>
<dbReference type="Proteomes" id="UP000807504">
    <property type="component" value="Unassembled WGS sequence"/>
</dbReference>
<keyword evidence="2" id="KW-1185">Reference proteome</keyword>
<dbReference type="AlphaFoldDB" id="A0A8T0ECU4"/>
<evidence type="ECO:0000313" key="2">
    <source>
        <dbReference type="Proteomes" id="UP000807504"/>
    </source>
</evidence>
<dbReference type="EMBL" id="JABXBU010002228">
    <property type="protein sequence ID" value="KAF8769895.1"/>
    <property type="molecule type" value="Genomic_DNA"/>
</dbReference>
<organism evidence="1 2">
    <name type="scientific">Argiope bruennichi</name>
    <name type="common">Wasp spider</name>
    <name type="synonym">Aranea bruennichi</name>
    <dbReference type="NCBI Taxonomy" id="94029"/>
    <lineage>
        <taxon>Eukaryota</taxon>
        <taxon>Metazoa</taxon>
        <taxon>Ecdysozoa</taxon>
        <taxon>Arthropoda</taxon>
        <taxon>Chelicerata</taxon>
        <taxon>Arachnida</taxon>
        <taxon>Araneae</taxon>
        <taxon>Araneomorphae</taxon>
        <taxon>Entelegynae</taxon>
        <taxon>Araneoidea</taxon>
        <taxon>Araneidae</taxon>
        <taxon>Argiope</taxon>
    </lineage>
</organism>
<comment type="caution">
    <text evidence="1">The sequence shown here is derived from an EMBL/GenBank/DDBJ whole genome shotgun (WGS) entry which is preliminary data.</text>
</comment>
<gene>
    <name evidence="1" type="ORF">HNY73_017490</name>
</gene>
<name>A0A8T0ECU4_ARGBR</name>